<dbReference type="Gene3D" id="2.130.10.10">
    <property type="entry name" value="YVTN repeat-like/Quinoprotein amine dehydrogenase"/>
    <property type="match status" value="1"/>
</dbReference>
<dbReference type="AlphaFoldDB" id="Q22MS5"/>
<dbReference type="InterPro" id="IPR015943">
    <property type="entry name" value="WD40/YVTN_repeat-like_dom_sf"/>
</dbReference>
<dbReference type="InterPro" id="IPR051959">
    <property type="entry name" value="PAK1-Kinase_Regulator"/>
</dbReference>
<dbReference type="InterPro" id="IPR001680">
    <property type="entry name" value="WD40_rpt"/>
</dbReference>
<dbReference type="Proteomes" id="UP000009168">
    <property type="component" value="Unassembled WGS sequence"/>
</dbReference>
<feature type="coiled-coil region" evidence="4">
    <location>
        <begin position="84"/>
        <end position="133"/>
    </location>
</feature>
<feature type="coiled-coil region" evidence="4">
    <location>
        <begin position="178"/>
        <end position="205"/>
    </location>
</feature>
<dbReference type="OMA" id="QYINEIM"/>
<dbReference type="GeneID" id="7828676"/>
<sequence>MLNCQLSKIKNLKELKCLIPGHYQQVKNIVCLDKDCENKGLICIYCLQNLHCNHKFMGIEQYINEIMKFRQQEYQYSHHIECLRKQLNKRYQSLQLKITDLASNLEILTHQIKQKYEKDLDNIYNMSEILRQQQEDFITMQDNEDALSCETLTKFIDISFKFINYTYDDNELIKINNYQKGLSELDIYENRLDSIEQTISESLKEVQMHQSYLLQEDLKKIENLDISPSTYHKKIQQAHIHIISSMVLINHNYLYTASHDGYIKMWNTQNLSCMKVLKSSYSKIWLALVYLQGLNCLLGLTNDNTLNLINPTTLKVTKRIQIPSSYSSCPLIVQVPGCNNQVAVASGSKVFIIDLITSSVVHATDTNGYYVYSFDIWTDGNYKYIIYGDKAGKLYSNEIKTKTEMPPIDKAHEEKVVDVKVLKDSNYVITASTDKRIKVWKMPVMQYVGTWEVKGFVDAIVSIQNMLVVKQRDVDKLFLIYKDQKGSCKLRPFVSINTDTVGVFQINELNRSVVSSIFVNGLENLPYSDIVIDFY</sequence>
<evidence type="ECO:0000256" key="4">
    <source>
        <dbReference type="SAM" id="Coils"/>
    </source>
</evidence>
<dbReference type="SUPFAM" id="SSF50998">
    <property type="entry name" value="Quinoprotein alcohol dehydrogenase-like"/>
    <property type="match status" value="1"/>
</dbReference>
<keyword evidence="4" id="KW-0175">Coiled coil</keyword>
<evidence type="ECO:0000256" key="3">
    <source>
        <dbReference type="PROSITE-ProRule" id="PRU00221"/>
    </source>
</evidence>
<dbReference type="PANTHER" id="PTHR44675:SF1">
    <property type="entry name" value="P21-ACTIVATED PROTEIN KINASE-INTERACTING PROTEIN 1"/>
    <property type="match status" value="1"/>
</dbReference>
<dbReference type="KEGG" id="tet:TTHERM_00030480"/>
<gene>
    <name evidence="5" type="ORF">TTHERM_00030480</name>
</gene>
<reference evidence="6" key="1">
    <citation type="journal article" date="2006" name="PLoS Biol.">
        <title>Macronuclear genome sequence of the ciliate Tetrahymena thermophila, a model eukaryote.</title>
        <authorList>
            <person name="Eisen J.A."/>
            <person name="Coyne R.S."/>
            <person name="Wu M."/>
            <person name="Wu D."/>
            <person name="Thiagarajan M."/>
            <person name="Wortman J.R."/>
            <person name="Badger J.H."/>
            <person name="Ren Q."/>
            <person name="Amedeo P."/>
            <person name="Jones K.M."/>
            <person name="Tallon L.J."/>
            <person name="Delcher A.L."/>
            <person name="Salzberg S.L."/>
            <person name="Silva J.C."/>
            <person name="Haas B.J."/>
            <person name="Majoros W.H."/>
            <person name="Farzad M."/>
            <person name="Carlton J.M."/>
            <person name="Smith R.K. Jr."/>
            <person name="Garg J."/>
            <person name="Pearlman R.E."/>
            <person name="Karrer K.M."/>
            <person name="Sun L."/>
            <person name="Manning G."/>
            <person name="Elde N.C."/>
            <person name="Turkewitz A.P."/>
            <person name="Asai D.J."/>
            <person name="Wilkes D.E."/>
            <person name="Wang Y."/>
            <person name="Cai H."/>
            <person name="Collins K."/>
            <person name="Stewart B.A."/>
            <person name="Lee S.R."/>
            <person name="Wilamowska K."/>
            <person name="Weinberg Z."/>
            <person name="Ruzzo W.L."/>
            <person name="Wloga D."/>
            <person name="Gaertig J."/>
            <person name="Frankel J."/>
            <person name="Tsao C.-C."/>
            <person name="Gorovsky M.A."/>
            <person name="Keeling P.J."/>
            <person name="Waller R.F."/>
            <person name="Patron N.J."/>
            <person name="Cherry J.M."/>
            <person name="Stover N.A."/>
            <person name="Krieger C.J."/>
            <person name="del Toro C."/>
            <person name="Ryder H.F."/>
            <person name="Williamson S.C."/>
            <person name="Barbeau R.A."/>
            <person name="Hamilton E.P."/>
            <person name="Orias E."/>
        </authorList>
    </citation>
    <scope>NUCLEOTIDE SEQUENCE [LARGE SCALE GENOMIC DNA]</scope>
    <source>
        <strain evidence="6">SB210</strain>
    </source>
</reference>
<dbReference type="eggNOG" id="ENOG502RWMU">
    <property type="taxonomic scope" value="Eukaryota"/>
</dbReference>
<dbReference type="RefSeq" id="XP_976945.1">
    <property type="nucleotide sequence ID" value="XM_971852.1"/>
</dbReference>
<dbReference type="PANTHER" id="PTHR44675">
    <property type="entry name" value="PAK1 INTERACTING PROTEIN 1"/>
    <property type="match status" value="1"/>
</dbReference>
<organism evidence="5 6">
    <name type="scientific">Tetrahymena thermophila (strain SB210)</name>
    <dbReference type="NCBI Taxonomy" id="312017"/>
    <lineage>
        <taxon>Eukaryota</taxon>
        <taxon>Sar</taxon>
        <taxon>Alveolata</taxon>
        <taxon>Ciliophora</taxon>
        <taxon>Intramacronucleata</taxon>
        <taxon>Oligohymenophorea</taxon>
        <taxon>Hymenostomatida</taxon>
        <taxon>Tetrahymenina</taxon>
        <taxon>Tetrahymenidae</taxon>
        <taxon>Tetrahymena</taxon>
    </lineage>
</organism>
<dbReference type="EMBL" id="GG662720">
    <property type="protein sequence ID" value="EAR86562.1"/>
    <property type="molecule type" value="Genomic_DNA"/>
</dbReference>
<dbReference type="PROSITE" id="PS50294">
    <property type="entry name" value="WD_REPEATS_REGION"/>
    <property type="match status" value="1"/>
</dbReference>
<proteinExistence type="predicted"/>
<keyword evidence="2" id="KW-0677">Repeat</keyword>
<dbReference type="Pfam" id="PF00400">
    <property type="entry name" value="WD40"/>
    <property type="match status" value="2"/>
</dbReference>
<dbReference type="OrthoDB" id="10656454at2759"/>
<dbReference type="PROSITE" id="PS50082">
    <property type="entry name" value="WD_REPEATS_2"/>
    <property type="match status" value="2"/>
</dbReference>
<dbReference type="SMART" id="SM00320">
    <property type="entry name" value="WD40"/>
    <property type="match status" value="2"/>
</dbReference>
<evidence type="ECO:0000313" key="6">
    <source>
        <dbReference type="Proteomes" id="UP000009168"/>
    </source>
</evidence>
<dbReference type="PROSITE" id="PS00678">
    <property type="entry name" value="WD_REPEATS_1"/>
    <property type="match status" value="1"/>
</dbReference>
<feature type="repeat" description="WD" evidence="3">
    <location>
        <begin position="409"/>
        <end position="450"/>
    </location>
</feature>
<evidence type="ECO:0000256" key="1">
    <source>
        <dbReference type="ARBA" id="ARBA00022574"/>
    </source>
</evidence>
<dbReference type="InParanoid" id="Q22MS5"/>
<dbReference type="InterPro" id="IPR011047">
    <property type="entry name" value="Quinoprotein_ADH-like_sf"/>
</dbReference>
<accession>Q22MS5</accession>
<keyword evidence="6" id="KW-1185">Reference proteome</keyword>
<dbReference type="HOGENOM" id="CLU_509532_0_0_1"/>
<keyword evidence="1 3" id="KW-0853">WD repeat</keyword>
<name>Q22MS5_TETTS</name>
<feature type="repeat" description="WD" evidence="3">
    <location>
        <begin position="236"/>
        <end position="276"/>
    </location>
</feature>
<evidence type="ECO:0000256" key="2">
    <source>
        <dbReference type="ARBA" id="ARBA00022737"/>
    </source>
</evidence>
<evidence type="ECO:0000313" key="5">
    <source>
        <dbReference type="EMBL" id="EAR86562.1"/>
    </source>
</evidence>
<protein>
    <submittedName>
        <fullName evidence="5">WD domain, G-beta repeat protein</fullName>
    </submittedName>
</protein>
<dbReference type="InterPro" id="IPR019775">
    <property type="entry name" value="WD40_repeat_CS"/>
</dbReference>